<feature type="domain" description="Extensin-like C-terminal" evidence="2">
    <location>
        <begin position="48"/>
        <end position="199"/>
    </location>
</feature>
<name>A0A1X7BY29_9RHOB</name>
<dbReference type="InterPro" id="IPR009683">
    <property type="entry name" value="Extensin-like_C"/>
</dbReference>
<keyword evidence="4" id="KW-1185">Reference proteome</keyword>
<keyword evidence="1" id="KW-0732">Signal</keyword>
<dbReference type="EMBL" id="FWXB01000029">
    <property type="protein sequence ID" value="SMC14524.1"/>
    <property type="molecule type" value="Genomic_DNA"/>
</dbReference>
<evidence type="ECO:0000259" key="2">
    <source>
        <dbReference type="Pfam" id="PF06904"/>
    </source>
</evidence>
<organism evidence="3 4">
    <name type="scientific">Roseovarius aestuarii</name>
    <dbReference type="NCBI Taxonomy" id="475083"/>
    <lineage>
        <taxon>Bacteria</taxon>
        <taxon>Pseudomonadati</taxon>
        <taxon>Pseudomonadota</taxon>
        <taxon>Alphaproteobacteria</taxon>
        <taxon>Rhodobacterales</taxon>
        <taxon>Roseobacteraceae</taxon>
        <taxon>Roseovarius</taxon>
    </lineage>
</organism>
<sequence length="199" mass="21148">MRLLVLITLVLASCSSSSHAPGTPTRGAVCGDPAIQGMSVGRVPGKIRGCGLDNAVQISAIGGVALSQQSVMDCRTAKTLKSWINGGMKPAVGKQGGGVVRLQVAAHYACRTRNSRKGARISEHGKGRAIDISAFTLRDGSKISVLKHWGSGKKGRILKKMHRSACGKFGTVLGPNSDRHHRDHFHFDTARHRGGSYCR</sequence>
<dbReference type="RefSeq" id="WP_085802416.1">
    <property type="nucleotide sequence ID" value="NZ_FWXB01000029.1"/>
</dbReference>
<proteinExistence type="predicted"/>
<dbReference type="AlphaFoldDB" id="A0A1X7BY29"/>
<protein>
    <recommendedName>
        <fullName evidence="2">Extensin-like C-terminal domain-containing protein</fullName>
    </recommendedName>
</protein>
<evidence type="ECO:0000313" key="4">
    <source>
        <dbReference type="Proteomes" id="UP000193224"/>
    </source>
</evidence>
<evidence type="ECO:0000256" key="1">
    <source>
        <dbReference type="SAM" id="SignalP"/>
    </source>
</evidence>
<reference evidence="3 4" key="1">
    <citation type="submission" date="2017-03" db="EMBL/GenBank/DDBJ databases">
        <authorList>
            <person name="Afonso C.L."/>
            <person name="Miller P.J."/>
            <person name="Scott M.A."/>
            <person name="Spackman E."/>
            <person name="Goraichik I."/>
            <person name="Dimitrov K.M."/>
            <person name="Suarez D.L."/>
            <person name="Swayne D.E."/>
        </authorList>
    </citation>
    <scope>NUCLEOTIDE SEQUENCE [LARGE SCALE GENOMIC DNA]</scope>
    <source>
        <strain evidence="3 4">CECT 7745</strain>
    </source>
</reference>
<dbReference type="OrthoDB" id="9809788at2"/>
<dbReference type="Pfam" id="PF06904">
    <property type="entry name" value="Extensin-like_C"/>
    <property type="match status" value="1"/>
</dbReference>
<feature type="chain" id="PRO_5013163317" description="Extensin-like C-terminal domain-containing protein" evidence="1">
    <location>
        <begin position="21"/>
        <end position="199"/>
    </location>
</feature>
<accession>A0A1X7BY29</accession>
<evidence type="ECO:0000313" key="3">
    <source>
        <dbReference type="EMBL" id="SMC14524.1"/>
    </source>
</evidence>
<feature type="signal peptide" evidence="1">
    <location>
        <begin position="1"/>
        <end position="20"/>
    </location>
</feature>
<dbReference type="Proteomes" id="UP000193224">
    <property type="component" value="Unassembled WGS sequence"/>
</dbReference>
<gene>
    <name evidence="3" type="ORF">ROA7745_04392</name>
</gene>